<organism evidence="3 4">
    <name type="scientific">Sphingobacterium suaedae</name>
    <dbReference type="NCBI Taxonomy" id="1686402"/>
    <lineage>
        <taxon>Bacteria</taxon>
        <taxon>Pseudomonadati</taxon>
        <taxon>Bacteroidota</taxon>
        <taxon>Sphingobacteriia</taxon>
        <taxon>Sphingobacteriales</taxon>
        <taxon>Sphingobacteriaceae</taxon>
        <taxon>Sphingobacterium</taxon>
    </lineage>
</organism>
<dbReference type="CDD" id="cd05233">
    <property type="entry name" value="SDR_c"/>
    <property type="match status" value="1"/>
</dbReference>
<dbReference type="SUPFAM" id="SSF51735">
    <property type="entry name" value="NAD(P)-binding Rossmann-fold domains"/>
    <property type="match status" value="1"/>
</dbReference>
<dbReference type="EMBL" id="JBHULR010000006">
    <property type="protein sequence ID" value="MFD2548806.1"/>
    <property type="molecule type" value="Genomic_DNA"/>
</dbReference>
<dbReference type="RefSeq" id="WP_380904939.1">
    <property type="nucleotide sequence ID" value="NZ_JBHUEG010000005.1"/>
</dbReference>
<name>A0ABW5KJM1_9SPHI</name>
<keyword evidence="4" id="KW-1185">Reference proteome</keyword>
<evidence type="ECO:0000313" key="3">
    <source>
        <dbReference type="EMBL" id="MFD2548806.1"/>
    </source>
</evidence>
<dbReference type="Proteomes" id="UP001597545">
    <property type="component" value="Unassembled WGS sequence"/>
</dbReference>
<sequence length="265" mass="28095">MNIENSEPNNLSVITHYNMKKLENKVAIVTGGASGIGKAIVEAFVKSGAKVVVSDLNEQLGHELVNRDGEGNVVFVKADSSLPEDNKKIVDTAIEHFGALHIAVNNAGIGGPAADVGDYPLESWNKVIAINLNGVFYGMHYQLPEIEKVGGSIINMASILGAVGFAQSSAYVAAKHGVVGLTKSAAWEYGTRGVRINAIGPGFIATPLINDHMDQETQDFLASQHAMQRLGQPAEVAELALWLASDKSSFVTGSYYPVDGGYLAK</sequence>
<dbReference type="PRINTS" id="PR00080">
    <property type="entry name" value="SDRFAMILY"/>
</dbReference>
<dbReference type="InterPro" id="IPR020904">
    <property type="entry name" value="Sc_DH/Rdtase_CS"/>
</dbReference>
<gene>
    <name evidence="3" type="ORF">ACFSR5_14235</name>
</gene>
<comment type="caution">
    <text evidence="3">The sequence shown here is derived from an EMBL/GenBank/DDBJ whole genome shotgun (WGS) entry which is preliminary data.</text>
</comment>
<dbReference type="EC" id="1.1.1.-" evidence="3"/>
<dbReference type="Gene3D" id="3.40.50.720">
    <property type="entry name" value="NAD(P)-binding Rossmann-like Domain"/>
    <property type="match status" value="1"/>
</dbReference>
<dbReference type="GO" id="GO:0016491">
    <property type="term" value="F:oxidoreductase activity"/>
    <property type="evidence" value="ECO:0007669"/>
    <property type="project" value="UniProtKB-KW"/>
</dbReference>
<dbReference type="PROSITE" id="PS00061">
    <property type="entry name" value="ADH_SHORT"/>
    <property type="match status" value="1"/>
</dbReference>
<dbReference type="PANTHER" id="PTHR24321">
    <property type="entry name" value="DEHYDROGENASES, SHORT CHAIN"/>
    <property type="match status" value="1"/>
</dbReference>
<accession>A0ABW5KJM1</accession>
<dbReference type="PANTHER" id="PTHR24321:SF8">
    <property type="entry name" value="ESTRADIOL 17-BETA-DEHYDROGENASE 8-RELATED"/>
    <property type="match status" value="1"/>
</dbReference>
<dbReference type="Pfam" id="PF13561">
    <property type="entry name" value="adh_short_C2"/>
    <property type="match status" value="1"/>
</dbReference>
<keyword evidence="2 3" id="KW-0560">Oxidoreductase</keyword>
<dbReference type="NCBIfam" id="NF005559">
    <property type="entry name" value="PRK07231.1"/>
    <property type="match status" value="1"/>
</dbReference>
<comment type="similarity">
    <text evidence="1">Belongs to the short-chain dehydrogenases/reductases (SDR) family.</text>
</comment>
<dbReference type="InterPro" id="IPR036291">
    <property type="entry name" value="NAD(P)-bd_dom_sf"/>
</dbReference>
<evidence type="ECO:0000256" key="1">
    <source>
        <dbReference type="ARBA" id="ARBA00006484"/>
    </source>
</evidence>
<evidence type="ECO:0000256" key="2">
    <source>
        <dbReference type="ARBA" id="ARBA00023002"/>
    </source>
</evidence>
<reference evidence="4" key="1">
    <citation type="journal article" date="2019" name="Int. J. Syst. Evol. Microbiol.">
        <title>The Global Catalogue of Microorganisms (GCM) 10K type strain sequencing project: providing services to taxonomists for standard genome sequencing and annotation.</title>
        <authorList>
            <consortium name="The Broad Institute Genomics Platform"/>
            <consortium name="The Broad Institute Genome Sequencing Center for Infectious Disease"/>
            <person name="Wu L."/>
            <person name="Ma J."/>
        </authorList>
    </citation>
    <scope>NUCLEOTIDE SEQUENCE [LARGE SCALE GENOMIC DNA]</scope>
    <source>
        <strain evidence="4">KCTC 42662</strain>
    </source>
</reference>
<dbReference type="InterPro" id="IPR002347">
    <property type="entry name" value="SDR_fam"/>
</dbReference>
<dbReference type="PRINTS" id="PR00081">
    <property type="entry name" value="GDHRDH"/>
</dbReference>
<proteinExistence type="inferred from homology"/>
<evidence type="ECO:0000313" key="4">
    <source>
        <dbReference type="Proteomes" id="UP001597545"/>
    </source>
</evidence>
<protein>
    <submittedName>
        <fullName evidence="3">SDR family NAD(P)-dependent oxidoreductase</fullName>
        <ecNumber evidence="3">1.1.1.-</ecNumber>
    </submittedName>
</protein>